<name>A0A7W6XXH0_9HYPH</name>
<proteinExistence type="predicted"/>
<dbReference type="Proteomes" id="UP000533724">
    <property type="component" value="Unassembled WGS sequence"/>
</dbReference>
<accession>A0A7W6XXH0</accession>
<dbReference type="AlphaFoldDB" id="A0A7W6XXH0"/>
<protein>
    <submittedName>
        <fullName evidence="1">Uncharacterized protein</fullName>
    </submittedName>
</protein>
<evidence type="ECO:0000313" key="1">
    <source>
        <dbReference type="EMBL" id="MBB4441487.1"/>
    </source>
</evidence>
<organism evidence="1 2">
    <name type="scientific">Rhizobium esperanzae</name>
    <dbReference type="NCBI Taxonomy" id="1967781"/>
    <lineage>
        <taxon>Bacteria</taxon>
        <taxon>Pseudomonadati</taxon>
        <taxon>Pseudomonadota</taxon>
        <taxon>Alphaproteobacteria</taxon>
        <taxon>Hyphomicrobiales</taxon>
        <taxon>Rhizobiaceae</taxon>
        <taxon>Rhizobium/Agrobacterium group</taxon>
        <taxon>Rhizobium</taxon>
    </lineage>
</organism>
<reference evidence="1 2" key="1">
    <citation type="submission" date="2020-08" db="EMBL/GenBank/DDBJ databases">
        <title>Genomic Encyclopedia of Type Strains, Phase IV (KMG-V): Genome sequencing to study the core and pangenomes of soil and plant-associated prokaryotes.</title>
        <authorList>
            <person name="Whitman W."/>
        </authorList>
    </citation>
    <scope>NUCLEOTIDE SEQUENCE [LARGE SCALE GENOMIC DNA]</scope>
    <source>
        <strain evidence="1 2">SEMIA 414</strain>
    </source>
</reference>
<evidence type="ECO:0000313" key="2">
    <source>
        <dbReference type="Proteomes" id="UP000533724"/>
    </source>
</evidence>
<dbReference type="EMBL" id="JACIHI010000012">
    <property type="protein sequence ID" value="MBB4441487.1"/>
    <property type="molecule type" value="Genomic_DNA"/>
</dbReference>
<sequence length="70" mass="7817">MPNLKVGETAPSMDSAEQSLIDRIWTAIDAKDWETARSLLEDGISVMPDSLNLLQLCRQLTNCKTWRPAA</sequence>
<comment type="caution">
    <text evidence="1">The sequence shown here is derived from an EMBL/GenBank/DDBJ whole genome shotgun (WGS) entry which is preliminary data.</text>
</comment>
<gene>
    <name evidence="1" type="ORF">GGE15_004776</name>
</gene>